<feature type="domain" description="FHA" evidence="3">
    <location>
        <begin position="80"/>
        <end position="146"/>
    </location>
</feature>
<evidence type="ECO:0000313" key="7">
    <source>
        <dbReference type="Proteomes" id="UP000325313"/>
    </source>
</evidence>
<sequence>MTLLLEGQENSIGSSSSSPSSSSSSSIDDTFHLHHQRISNRPKKAEEQQNMTSPIIFTILGSDQLFPQRTLTPPSSGLPIIIGRAADPDKQAKLKTSAPYQASPDNAKFHCPVMSRTHAQLTWIDNRPYLQDTGSTHGTWYQPNRVFVADPKGRKIRHVSHAAWEKIPKSLPLQEGMNIRFGRAITNPSNGTRHTPLEVKVRFHRPAQPFKSGTYGLKDSHLNSSDDSSDEDRSIKTRDDTVDCAGLSAISKDRPPEGLSDQRHSSAQPDSKSELTDVGRNINPPDSTVTVGHAARFFAPQEGRKVPEAVDRSLSSDSPSNSTRSSDENPSPMFDTSISPTRPNVNSNGPGPKQSDTCLQQLSSVASHPAKTKESGFFLDDESIDEEKGQRSSKVEEGNRDVDLQSTYGAKEVHSDLEQDHGHVGQEHSSAEEGHSNAEEEHSEVEEEDSGLANDSKDPEGEAASQLNAQQKRQVEPKGFHTHNQNEAVQTDAHEDSEASVESIQVSGNEDSSENLSFSASCQEISPPKVSSVVDSVQKKHVLKSVKDVSVVTTITSQTQFTESLNRLPESLAKTIQSPKMKRVHKSSGEQGTPRNRAALGGNSTSRDPQAPPVAVADEPAPAPPVQTKRKRPAEFDEEESGNVTTKTLVSSRKVNKRAPVSVCQHCAHEVHPTKKPKLSSKLVSAAQSIAIFALGGVATVAGILAFENVIE</sequence>
<evidence type="ECO:0000313" key="4">
    <source>
        <dbReference type="EMBL" id="KAA1083638.1"/>
    </source>
</evidence>
<dbReference type="OrthoDB" id="2503199at2759"/>
<reference evidence="6 7" key="1">
    <citation type="submission" date="2019-05" db="EMBL/GenBank/DDBJ databases">
        <title>Emergence of the Ug99 lineage of the wheat stem rust pathogen through somatic hybridization.</title>
        <authorList>
            <person name="Li F."/>
            <person name="Upadhyaya N.M."/>
            <person name="Sperschneider J."/>
            <person name="Matny O."/>
            <person name="Nguyen-Phuc H."/>
            <person name="Mago R."/>
            <person name="Raley C."/>
            <person name="Miller M.E."/>
            <person name="Silverstein K.A.T."/>
            <person name="Henningsen E."/>
            <person name="Hirsch C.D."/>
            <person name="Visser B."/>
            <person name="Pretorius Z.A."/>
            <person name="Steffenson B.J."/>
            <person name="Schwessinger B."/>
            <person name="Dodds P.N."/>
            <person name="Figueroa M."/>
        </authorList>
    </citation>
    <scope>NUCLEOTIDE SEQUENCE [LARGE SCALE GENOMIC DNA]</scope>
    <source>
        <strain evidence="4">21-0</strain>
        <strain evidence="5 7">Ug99</strain>
    </source>
</reference>
<comment type="caution">
    <text evidence="4">The sequence shown here is derived from an EMBL/GenBank/DDBJ whole genome shotgun (WGS) entry which is preliminary data.</text>
</comment>
<evidence type="ECO:0000313" key="6">
    <source>
        <dbReference type="Proteomes" id="UP000324748"/>
    </source>
</evidence>
<keyword evidence="2" id="KW-1133">Transmembrane helix</keyword>
<evidence type="ECO:0000259" key="3">
    <source>
        <dbReference type="PROSITE" id="PS50006"/>
    </source>
</evidence>
<protein>
    <recommendedName>
        <fullName evidence="3">FHA domain-containing protein</fullName>
    </recommendedName>
</protein>
<dbReference type="Proteomes" id="UP000325313">
    <property type="component" value="Unassembled WGS sequence"/>
</dbReference>
<feature type="compositionally biased region" description="Polar residues" evidence="1">
    <location>
        <begin position="500"/>
        <end position="524"/>
    </location>
</feature>
<feature type="compositionally biased region" description="Low complexity" evidence="1">
    <location>
        <begin position="313"/>
        <end position="324"/>
    </location>
</feature>
<dbReference type="InterPro" id="IPR000253">
    <property type="entry name" value="FHA_dom"/>
</dbReference>
<keyword evidence="2" id="KW-0812">Transmembrane</keyword>
<dbReference type="Gene3D" id="2.60.200.20">
    <property type="match status" value="1"/>
</dbReference>
<dbReference type="SMART" id="SM00240">
    <property type="entry name" value="FHA"/>
    <property type="match status" value="1"/>
</dbReference>
<name>A0A5B0N689_PUCGR</name>
<dbReference type="SUPFAM" id="SSF49879">
    <property type="entry name" value="SMAD/FHA domain"/>
    <property type="match status" value="1"/>
</dbReference>
<dbReference type="PROSITE" id="PS50006">
    <property type="entry name" value="FHA_DOMAIN"/>
    <property type="match status" value="1"/>
</dbReference>
<feature type="compositionally biased region" description="Basic and acidic residues" evidence="1">
    <location>
        <begin position="231"/>
        <end position="241"/>
    </location>
</feature>
<dbReference type="EMBL" id="VDEP01000209">
    <property type="protein sequence ID" value="KAA1123390.1"/>
    <property type="molecule type" value="Genomic_DNA"/>
</dbReference>
<dbReference type="Proteomes" id="UP000324748">
    <property type="component" value="Unassembled WGS sequence"/>
</dbReference>
<keyword evidence="6" id="KW-1185">Reference proteome</keyword>
<feature type="compositionally biased region" description="Polar residues" evidence="1">
    <location>
        <begin position="642"/>
        <end position="652"/>
    </location>
</feature>
<dbReference type="EMBL" id="VSWC01000118">
    <property type="protein sequence ID" value="KAA1083638.1"/>
    <property type="molecule type" value="Genomic_DNA"/>
</dbReference>
<feature type="compositionally biased region" description="Basic and acidic residues" evidence="1">
    <location>
        <begin position="386"/>
        <end position="403"/>
    </location>
</feature>
<feature type="compositionally biased region" description="Polar residues" evidence="1">
    <location>
        <begin position="334"/>
        <end position="366"/>
    </location>
</feature>
<proteinExistence type="predicted"/>
<evidence type="ECO:0000313" key="5">
    <source>
        <dbReference type="EMBL" id="KAA1123390.1"/>
    </source>
</evidence>
<organism evidence="4 6">
    <name type="scientific">Puccinia graminis f. sp. tritici</name>
    <dbReference type="NCBI Taxonomy" id="56615"/>
    <lineage>
        <taxon>Eukaryota</taxon>
        <taxon>Fungi</taxon>
        <taxon>Dikarya</taxon>
        <taxon>Basidiomycota</taxon>
        <taxon>Pucciniomycotina</taxon>
        <taxon>Pucciniomycetes</taxon>
        <taxon>Pucciniales</taxon>
        <taxon>Pucciniaceae</taxon>
        <taxon>Puccinia</taxon>
    </lineage>
</organism>
<evidence type="ECO:0000256" key="1">
    <source>
        <dbReference type="SAM" id="MobiDB-lite"/>
    </source>
</evidence>
<feature type="transmembrane region" description="Helical" evidence="2">
    <location>
        <begin position="686"/>
        <end position="707"/>
    </location>
</feature>
<feature type="region of interest" description="Disordered" evidence="1">
    <location>
        <begin position="1"/>
        <end position="33"/>
    </location>
</feature>
<dbReference type="InterPro" id="IPR008984">
    <property type="entry name" value="SMAD_FHA_dom_sf"/>
</dbReference>
<feature type="compositionally biased region" description="Basic and acidic residues" evidence="1">
    <location>
        <begin position="411"/>
        <end position="440"/>
    </location>
</feature>
<evidence type="ECO:0000256" key="2">
    <source>
        <dbReference type="SAM" id="Phobius"/>
    </source>
</evidence>
<feature type="compositionally biased region" description="Low complexity" evidence="1">
    <location>
        <begin position="14"/>
        <end position="26"/>
    </location>
</feature>
<feature type="compositionally biased region" description="Basic and acidic residues" evidence="1">
    <location>
        <begin position="251"/>
        <end position="264"/>
    </location>
</feature>
<feature type="region of interest" description="Disordered" evidence="1">
    <location>
        <begin position="208"/>
        <end position="530"/>
    </location>
</feature>
<dbReference type="Pfam" id="PF00498">
    <property type="entry name" value="FHA"/>
    <property type="match status" value="1"/>
</dbReference>
<feature type="region of interest" description="Disordered" evidence="1">
    <location>
        <begin position="572"/>
        <end position="652"/>
    </location>
</feature>
<gene>
    <name evidence="4" type="ORF">PGT21_002154</name>
    <name evidence="5" type="ORF">PGTUg99_018654</name>
</gene>
<dbReference type="AlphaFoldDB" id="A0A5B0N689"/>
<feature type="compositionally biased region" description="Acidic residues" evidence="1">
    <location>
        <begin position="441"/>
        <end position="450"/>
    </location>
</feature>
<accession>A0A5B0N689</accession>
<keyword evidence="2" id="KW-0472">Membrane</keyword>
<feature type="compositionally biased region" description="Basic and acidic residues" evidence="1">
    <location>
        <begin position="302"/>
        <end position="311"/>
    </location>
</feature>